<dbReference type="AlphaFoldDB" id="A0A2U8WDL2"/>
<dbReference type="RefSeq" id="WP_109894594.1">
    <property type="nucleotide sequence ID" value="NZ_CP029550.1"/>
</dbReference>
<organism evidence="1 2">
    <name type="scientific">Methylobacterium durans</name>
    <dbReference type="NCBI Taxonomy" id="2202825"/>
    <lineage>
        <taxon>Bacteria</taxon>
        <taxon>Pseudomonadati</taxon>
        <taxon>Pseudomonadota</taxon>
        <taxon>Alphaproteobacteria</taxon>
        <taxon>Hyphomicrobiales</taxon>
        <taxon>Methylobacteriaceae</taxon>
        <taxon>Methylobacterium</taxon>
    </lineage>
</organism>
<accession>A0A2U8WDL2</accession>
<evidence type="ECO:0000313" key="1">
    <source>
        <dbReference type="EMBL" id="AWN43621.1"/>
    </source>
</evidence>
<dbReference type="KEGG" id="mets:DK389_27840"/>
<gene>
    <name evidence="1" type="ORF">DK389_27840</name>
</gene>
<protein>
    <submittedName>
        <fullName evidence="1">Uncharacterized protein</fullName>
    </submittedName>
</protein>
<sequence>MEDDRNEDDSLLDEALRYLIARGFRVEIVNNGGRRSYFFEGEETDRLHILATARLLGMERSDRAP</sequence>
<name>A0A2U8WDL2_9HYPH</name>
<keyword evidence="2" id="KW-1185">Reference proteome</keyword>
<dbReference type="Proteomes" id="UP000245926">
    <property type="component" value="Chromosome"/>
</dbReference>
<reference evidence="2" key="1">
    <citation type="submission" date="2018-05" db="EMBL/GenBank/DDBJ databases">
        <title>Complete Genome Sequence of Methylobacterium sp. 17SD2-17.</title>
        <authorList>
            <person name="Srinivasan S."/>
        </authorList>
    </citation>
    <scope>NUCLEOTIDE SEQUENCE [LARGE SCALE GENOMIC DNA]</scope>
    <source>
        <strain evidence="2">17SD2-17</strain>
    </source>
</reference>
<proteinExistence type="predicted"/>
<evidence type="ECO:0000313" key="2">
    <source>
        <dbReference type="Proteomes" id="UP000245926"/>
    </source>
</evidence>
<dbReference type="EMBL" id="CP029550">
    <property type="protein sequence ID" value="AWN43621.1"/>
    <property type="molecule type" value="Genomic_DNA"/>
</dbReference>